<name>A0A139A3S1_GONPJ</name>
<dbReference type="EMBL" id="KQ965802">
    <property type="protein sequence ID" value="KXS11431.1"/>
    <property type="molecule type" value="Genomic_DNA"/>
</dbReference>
<dbReference type="Proteomes" id="UP000070544">
    <property type="component" value="Unassembled WGS sequence"/>
</dbReference>
<reference evidence="1 2" key="1">
    <citation type="journal article" date="2015" name="Genome Biol. Evol.">
        <title>Phylogenomic analyses indicate that early fungi evolved digesting cell walls of algal ancestors of land plants.</title>
        <authorList>
            <person name="Chang Y."/>
            <person name="Wang S."/>
            <person name="Sekimoto S."/>
            <person name="Aerts A.L."/>
            <person name="Choi C."/>
            <person name="Clum A."/>
            <person name="LaButti K.M."/>
            <person name="Lindquist E.A."/>
            <person name="Yee Ngan C."/>
            <person name="Ohm R.A."/>
            <person name="Salamov A.A."/>
            <person name="Grigoriev I.V."/>
            <person name="Spatafora J.W."/>
            <person name="Berbee M.L."/>
        </authorList>
    </citation>
    <scope>NUCLEOTIDE SEQUENCE [LARGE SCALE GENOMIC DNA]</scope>
    <source>
        <strain evidence="1 2">JEL478</strain>
    </source>
</reference>
<evidence type="ECO:0000313" key="1">
    <source>
        <dbReference type="EMBL" id="KXS11431.1"/>
    </source>
</evidence>
<gene>
    <name evidence="1" type="ORF">M427DRAFT_47154</name>
</gene>
<accession>A0A139A3S1</accession>
<sequence length="295" mass="32373">MGEISASIVPPDVRPEALTWLWNNVDLSILKSCRNSAVRSLAWVKPPNGPAHSRETVVVKYLDPLVARGLVVQDNFLVTTARPRSFAAASVVTNNHEPLNVIVQYLLTGSAAPDIALDITLRGPNKDHCITFGDIITTSFRVLSSLIMEQYKSRVIAVLETRAGRGRSRPCPVKLPMEKLWNPTDHVSLIFSKTSSRYVPGIPYLVNTHQDIAEYIGSSLSSPSIHTSRPRLEPLPTRGGYWYATLVPTPLKSKVPNNHIVRAWDQVPEGAGSSCTVRSISGQKDLLQRAGSRAP</sequence>
<protein>
    <submittedName>
        <fullName evidence="1">Uncharacterized protein</fullName>
    </submittedName>
</protein>
<keyword evidence="2" id="KW-1185">Reference proteome</keyword>
<organism evidence="1 2">
    <name type="scientific">Gonapodya prolifera (strain JEL478)</name>
    <name type="common">Monoblepharis prolifera</name>
    <dbReference type="NCBI Taxonomy" id="1344416"/>
    <lineage>
        <taxon>Eukaryota</taxon>
        <taxon>Fungi</taxon>
        <taxon>Fungi incertae sedis</taxon>
        <taxon>Chytridiomycota</taxon>
        <taxon>Chytridiomycota incertae sedis</taxon>
        <taxon>Monoblepharidomycetes</taxon>
        <taxon>Monoblepharidales</taxon>
        <taxon>Gonapodyaceae</taxon>
        <taxon>Gonapodya</taxon>
    </lineage>
</organism>
<dbReference type="AlphaFoldDB" id="A0A139A3S1"/>
<proteinExistence type="predicted"/>
<evidence type="ECO:0000313" key="2">
    <source>
        <dbReference type="Proteomes" id="UP000070544"/>
    </source>
</evidence>